<dbReference type="KEGG" id="png:PNIG_a0600"/>
<name>A0AAC9UCR3_9GAMM</name>
<dbReference type="AlphaFoldDB" id="A0AAC9UCR3"/>
<reference evidence="2 3" key="1">
    <citation type="submission" date="2015-03" db="EMBL/GenBank/DDBJ databases">
        <authorList>
            <person name="Xie B.-B."/>
            <person name="Rong J.-C."/>
            <person name="Qin Q.-L."/>
            <person name="Zhang Y.-Z."/>
        </authorList>
    </citation>
    <scope>NUCLEOTIDE SEQUENCE [LARGE SCALE GENOMIC DNA]</scope>
    <source>
        <strain evidence="2 3">KMM 661</strain>
    </source>
</reference>
<keyword evidence="3" id="KW-1185">Reference proteome</keyword>
<organism evidence="2 3">
    <name type="scientific">Pseudoalteromonas nigrifaciens</name>
    <dbReference type="NCBI Taxonomy" id="28109"/>
    <lineage>
        <taxon>Bacteria</taxon>
        <taxon>Pseudomonadati</taxon>
        <taxon>Pseudomonadota</taxon>
        <taxon>Gammaproteobacteria</taxon>
        <taxon>Alteromonadales</taxon>
        <taxon>Pseudoalteromonadaceae</taxon>
        <taxon>Pseudoalteromonas</taxon>
    </lineage>
</organism>
<evidence type="ECO:0000313" key="3">
    <source>
        <dbReference type="Proteomes" id="UP000198329"/>
    </source>
</evidence>
<protein>
    <submittedName>
        <fullName evidence="2">Uncharacterized protein</fullName>
    </submittedName>
</protein>
<dbReference type="Proteomes" id="UP000198329">
    <property type="component" value="Chromosome I"/>
</dbReference>
<dbReference type="EMBL" id="CP011036">
    <property type="protein sequence ID" value="ASM52900.1"/>
    <property type="molecule type" value="Genomic_DNA"/>
</dbReference>
<evidence type="ECO:0000313" key="2">
    <source>
        <dbReference type="EMBL" id="ASM52900.1"/>
    </source>
</evidence>
<gene>
    <name evidence="2" type="ORF">PNIG_a0600</name>
</gene>
<proteinExistence type="predicted"/>
<sequence>MLSATNQQSTAINSNGQAIISDPNKNANTVPTNATAAAPTNPIVISMQQLQK</sequence>
<accession>A0AAC9UCR3</accession>
<evidence type="ECO:0000256" key="1">
    <source>
        <dbReference type="SAM" id="MobiDB-lite"/>
    </source>
</evidence>
<feature type="compositionally biased region" description="Low complexity" evidence="1">
    <location>
        <begin position="23"/>
        <end position="42"/>
    </location>
</feature>
<feature type="region of interest" description="Disordered" evidence="1">
    <location>
        <begin position="1"/>
        <end position="52"/>
    </location>
</feature>
<feature type="compositionally biased region" description="Polar residues" evidence="1">
    <location>
        <begin position="1"/>
        <end position="18"/>
    </location>
</feature>